<evidence type="ECO:0000259" key="7">
    <source>
        <dbReference type="PROSITE" id="PS50103"/>
    </source>
</evidence>
<feature type="compositionally biased region" description="Low complexity" evidence="6">
    <location>
        <begin position="19"/>
        <end position="28"/>
    </location>
</feature>
<feature type="region of interest" description="Disordered" evidence="6">
    <location>
        <begin position="221"/>
        <end position="291"/>
    </location>
</feature>
<feature type="region of interest" description="Disordered" evidence="6">
    <location>
        <begin position="1"/>
        <end position="28"/>
    </location>
</feature>
<dbReference type="InterPro" id="IPR045234">
    <property type="entry name" value="Unkempt-like"/>
</dbReference>
<dbReference type="SMART" id="SM00356">
    <property type="entry name" value="ZnF_C3H1"/>
    <property type="match status" value="2"/>
</dbReference>
<dbReference type="Pfam" id="PF00642">
    <property type="entry name" value="zf-CCCH"/>
    <property type="match status" value="1"/>
</dbReference>
<evidence type="ECO:0000256" key="2">
    <source>
        <dbReference type="ARBA" id="ARBA00022771"/>
    </source>
</evidence>
<feature type="domain" description="C3H1-type" evidence="7">
    <location>
        <begin position="75"/>
        <end position="102"/>
    </location>
</feature>
<evidence type="ECO:0000313" key="8">
    <source>
        <dbReference type="EMBL" id="CAL5224235.1"/>
    </source>
</evidence>
<dbReference type="EMBL" id="CAXHTA020000010">
    <property type="protein sequence ID" value="CAL5224235.1"/>
    <property type="molecule type" value="Genomic_DNA"/>
</dbReference>
<proteinExistence type="predicted"/>
<comment type="caution">
    <text evidence="8">The sequence shown here is derived from an EMBL/GenBank/DDBJ whole genome shotgun (WGS) entry which is preliminary data.</text>
</comment>
<accession>A0ABP1G0G1</accession>
<reference evidence="8 9" key="1">
    <citation type="submission" date="2024-06" db="EMBL/GenBank/DDBJ databases">
        <authorList>
            <person name="Kraege A."/>
            <person name="Thomma B."/>
        </authorList>
    </citation>
    <scope>NUCLEOTIDE SEQUENCE [LARGE SCALE GENOMIC DNA]</scope>
</reference>
<evidence type="ECO:0000256" key="3">
    <source>
        <dbReference type="ARBA" id="ARBA00022833"/>
    </source>
</evidence>
<sequence>MFTNPYKGSSNVLEGLLGSTSPQPSTQQESLSESDFFMFCFKIQPCPIKSTHPWERCCYAHPHENARRRDPRQYRYIAEPCPDYKRGICLLGVQCPYAHGVYERNLHPSKYRTQLCTEGNHCSRHVCFFAHSPFQLRAPTHLWSIEEAEYVRQVLLEKIIRESEQAALREQAASLLAASQPVAARGGQSGFLGGGRYGAPAQQPASGMKAFHQQHLQNQMLQGLAKQSSPQAADRTMNPQSNVPSPFAQMQLGSPPSTLQVPATPPGINPAPLRNTSVSPMRQDSSPDSRRRAAGLTLCQAMSQPTPGQDDLLAEAAMKAQGALNPTTGLPALGPSPLRMHRSGRALTEDAEGPRMSMAMRRQLGMAPNKSPSKAGSAAALLSAGGNPLRQHSPVMSPSQSATLPFPAMGGMLSQQEAVSQGLLLQQAAMALQMQGASTLYGGELPPDASTQALHAHLRQQHYGTSNASEISQPTDDYAELVARLQGMCFGMLGDPASMGMMDGGSQNEEARTASTSSVGRFESAGSAHAFDLDLGPLTSQPQGPHATGHAFSAPPGTTHQDPSNSSHSFFSY</sequence>
<organism evidence="8 9">
    <name type="scientific">Coccomyxa viridis</name>
    <dbReference type="NCBI Taxonomy" id="1274662"/>
    <lineage>
        <taxon>Eukaryota</taxon>
        <taxon>Viridiplantae</taxon>
        <taxon>Chlorophyta</taxon>
        <taxon>core chlorophytes</taxon>
        <taxon>Trebouxiophyceae</taxon>
        <taxon>Trebouxiophyceae incertae sedis</taxon>
        <taxon>Coccomyxaceae</taxon>
        <taxon>Coccomyxa</taxon>
    </lineage>
</organism>
<evidence type="ECO:0000313" key="9">
    <source>
        <dbReference type="Proteomes" id="UP001497392"/>
    </source>
</evidence>
<evidence type="ECO:0000256" key="5">
    <source>
        <dbReference type="PROSITE-ProRule" id="PRU00723"/>
    </source>
</evidence>
<keyword evidence="1 5" id="KW-0479">Metal-binding</keyword>
<feature type="compositionally biased region" description="Polar residues" evidence="6">
    <location>
        <begin position="1"/>
        <end position="12"/>
    </location>
</feature>
<feature type="compositionally biased region" description="Polar residues" evidence="6">
    <location>
        <begin position="274"/>
        <end position="284"/>
    </location>
</feature>
<keyword evidence="4" id="KW-0238">DNA-binding</keyword>
<dbReference type="Proteomes" id="UP001497392">
    <property type="component" value="Unassembled WGS sequence"/>
</dbReference>
<dbReference type="PANTHER" id="PTHR14493">
    <property type="entry name" value="UNKEMPT FAMILY MEMBER"/>
    <property type="match status" value="1"/>
</dbReference>
<evidence type="ECO:0000256" key="4">
    <source>
        <dbReference type="ARBA" id="ARBA00023125"/>
    </source>
</evidence>
<keyword evidence="9" id="KW-1185">Reference proteome</keyword>
<dbReference type="Gene3D" id="3.30.1370.210">
    <property type="match status" value="1"/>
</dbReference>
<feature type="compositionally biased region" description="Polar residues" evidence="6">
    <location>
        <begin position="556"/>
        <end position="573"/>
    </location>
</feature>
<dbReference type="PROSITE" id="PS50103">
    <property type="entry name" value="ZF_C3H1"/>
    <property type="match status" value="1"/>
</dbReference>
<dbReference type="Pfam" id="PF25512">
    <property type="entry name" value="zf-CCCH_AtC3H23"/>
    <property type="match status" value="1"/>
</dbReference>
<evidence type="ECO:0000256" key="6">
    <source>
        <dbReference type="SAM" id="MobiDB-lite"/>
    </source>
</evidence>
<keyword evidence="3 5" id="KW-0862">Zinc</keyword>
<protein>
    <submittedName>
        <fullName evidence="8">G6887 protein</fullName>
    </submittedName>
</protein>
<keyword evidence="2 5" id="KW-0863">Zinc-finger</keyword>
<feature type="zinc finger region" description="C3H1-type" evidence="5">
    <location>
        <begin position="75"/>
        <end position="102"/>
    </location>
</feature>
<feature type="region of interest" description="Disordered" evidence="6">
    <location>
        <begin position="500"/>
        <end position="573"/>
    </location>
</feature>
<evidence type="ECO:0000256" key="1">
    <source>
        <dbReference type="ARBA" id="ARBA00022723"/>
    </source>
</evidence>
<dbReference type="InterPro" id="IPR057444">
    <property type="entry name" value="Znf-CCCH_AtC3H23-like"/>
</dbReference>
<feature type="compositionally biased region" description="Polar residues" evidence="6">
    <location>
        <begin position="505"/>
        <end position="519"/>
    </location>
</feature>
<feature type="compositionally biased region" description="Polar residues" evidence="6">
    <location>
        <begin position="251"/>
        <end position="261"/>
    </location>
</feature>
<gene>
    <name evidence="8" type="primary">g6887</name>
    <name evidence="8" type="ORF">VP750_LOCUS5894</name>
</gene>
<name>A0ABP1G0G1_9CHLO</name>
<dbReference type="InterPro" id="IPR000571">
    <property type="entry name" value="Znf_CCCH"/>
</dbReference>
<dbReference type="PANTHER" id="PTHR14493:SF50">
    <property type="entry name" value="RING FINGER PROTEIN UNKEMPT"/>
    <property type="match status" value="1"/>
</dbReference>
<feature type="compositionally biased region" description="Polar residues" evidence="6">
    <location>
        <begin position="221"/>
        <end position="244"/>
    </location>
</feature>